<dbReference type="SUPFAM" id="SSF53244">
    <property type="entry name" value="MurD-like peptide ligases, peptide-binding domain"/>
    <property type="match status" value="1"/>
</dbReference>
<keyword evidence="25" id="KW-1185">Reference proteome</keyword>
<comment type="pathway">
    <text evidence="2">Cofactor biosynthesis; tetrahydrofolate biosynthesis; 7,8-dihydrofolate from 2-amino-4-hydroxy-6-hydroxymethyl-7,8-dihydropteridine diphosphate and 4-aminobenzoate: step 2/2.</text>
</comment>
<dbReference type="Proteomes" id="UP000001732">
    <property type="component" value="Chromosome"/>
</dbReference>
<dbReference type="InterPro" id="IPR036615">
    <property type="entry name" value="Mur_ligase_C_dom_sf"/>
</dbReference>
<evidence type="ECO:0000259" key="22">
    <source>
        <dbReference type="Pfam" id="PF02875"/>
    </source>
</evidence>
<dbReference type="EMBL" id="CP001145">
    <property type="protein sequence ID" value="ACI17559.1"/>
    <property type="molecule type" value="Genomic_DNA"/>
</dbReference>
<evidence type="ECO:0000313" key="24">
    <source>
        <dbReference type="EMBL" id="ACI17559.1"/>
    </source>
</evidence>
<dbReference type="GO" id="GO:0008841">
    <property type="term" value="F:dihydrofolate synthase activity"/>
    <property type="evidence" value="ECO:0007669"/>
    <property type="project" value="UniProtKB-EC"/>
</dbReference>
<dbReference type="InterPro" id="IPR004101">
    <property type="entry name" value="Mur_ligase_C"/>
</dbReference>
<evidence type="ECO:0000256" key="18">
    <source>
        <dbReference type="ARBA" id="ARBA00047808"/>
    </source>
</evidence>
<comment type="catalytic activity">
    <reaction evidence="20">
        <text>7,8-dihydropteroate + L-glutamate + ATP = 7,8-dihydrofolate + ADP + phosphate + H(+)</text>
        <dbReference type="Rhea" id="RHEA:23584"/>
        <dbReference type="ChEBI" id="CHEBI:15378"/>
        <dbReference type="ChEBI" id="CHEBI:17839"/>
        <dbReference type="ChEBI" id="CHEBI:29985"/>
        <dbReference type="ChEBI" id="CHEBI:30616"/>
        <dbReference type="ChEBI" id="CHEBI:43474"/>
        <dbReference type="ChEBI" id="CHEBI:57451"/>
        <dbReference type="ChEBI" id="CHEBI:456216"/>
        <dbReference type="EC" id="6.3.2.12"/>
    </reaction>
</comment>
<proteinExistence type="inferred from homology"/>
<evidence type="ECO:0000256" key="19">
    <source>
        <dbReference type="ARBA" id="ARBA00049035"/>
    </source>
</evidence>
<feature type="domain" description="Mur ligase central" evidence="23">
    <location>
        <begin position="46"/>
        <end position="259"/>
    </location>
</feature>
<dbReference type="InterPro" id="IPR036565">
    <property type="entry name" value="Mur-like_cat_sf"/>
</dbReference>
<dbReference type="InterPro" id="IPR013221">
    <property type="entry name" value="Mur_ligase_cen"/>
</dbReference>
<reference evidence="25" key="1">
    <citation type="submission" date="2008-08" db="EMBL/GenBank/DDBJ databases">
        <title>The complete genome sequence of Coprothermobacter proteolyticus strain ATCC 5245 / DSM 5265 / BT.</title>
        <authorList>
            <person name="Dodson R.J."/>
            <person name="Durkin A.S."/>
            <person name="Wu M."/>
            <person name="Eisen J."/>
            <person name="Sutton G."/>
        </authorList>
    </citation>
    <scope>NUCLEOTIDE SEQUENCE [LARGE SCALE GENOMIC DNA]</scope>
    <source>
        <strain evidence="25">ATCC 35245 / DSM 5265 / OCM 4 / BT</strain>
    </source>
</reference>
<name>B5Y836_COPPD</name>
<dbReference type="GO" id="GO:0005737">
    <property type="term" value="C:cytoplasm"/>
    <property type="evidence" value="ECO:0007669"/>
    <property type="project" value="TreeGrafter"/>
</dbReference>
<evidence type="ECO:0000256" key="5">
    <source>
        <dbReference type="ARBA" id="ARBA00013023"/>
    </source>
</evidence>
<gene>
    <name evidence="24" type="ordered locus">COPRO5265_0578</name>
</gene>
<evidence type="ECO:0000256" key="6">
    <source>
        <dbReference type="ARBA" id="ARBA00013025"/>
    </source>
</evidence>
<dbReference type="PANTHER" id="PTHR11136">
    <property type="entry name" value="FOLYLPOLYGLUTAMATE SYNTHASE-RELATED"/>
    <property type="match status" value="1"/>
</dbReference>
<keyword evidence="10 21" id="KW-0547">Nucleotide-binding</keyword>
<evidence type="ECO:0000256" key="15">
    <source>
        <dbReference type="ARBA" id="ARBA00030592"/>
    </source>
</evidence>
<dbReference type="Pfam" id="PF08245">
    <property type="entry name" value="Mur_ligase_M"/>
    <property type="match status" value="1"/>
</dbReference>
<accession>B5Y836</accession>
<dbReference type="PIRSF" id="PIRSF001563">
    <property type="entry name" value="Folylpolyglu_synth"/>
    <property type="match status" value="1"/>
</dbReference>
<dbReference type="PANTHER" id="PTHR11136:SF0">
    <property type="entry name" value="DIHYDROFOLATE SYNTHETASE-RELATED"/>
    <property type="match status" value="1"/>
</dbReference>
<dbReference type="SUPFAM" id="SSF53623">
    <property type="entry name" value="MurD-like peptide ligases, catalytic domain"/>
    <property type="match status" value="1"/>
</dbReference>
<dbReference type="STRING" id="309798.COPRO5265_0578"/>
<dbReference type="eggNOG" id="COG0285">
    <property type="taxonomic scope" value="Bacteria"/>
</dbReference>
<dbReference type="NCBIfam" id="TIGR01499">
    <property type="entry name" value="folC"/>
    <property type="match status" value="1"/>
</dbReference>
<evidence type="ECO:0000256" key="9">
    <source>
        <dbReference type="ARBA" id="ARBA00022723"/>
    </source>
</evidence>
<dbReference type="Gene3D" id="3.90.190.20">
    <property type="entry name" value="Mur ligase, C-terminal domain"/>
    <property type="match status" value="1"/>
</dbReference>
<evidence type="ECO:0000256" key="11">
    <source>
        <dbReference type="ARBA" id="ARBA00022840"/>
    </source>
</evidence>
<evidence type="ECO:0000256" key="20">
    <source>
        <dbReference type="ARBA" id="ARBA00049161"/>
    </source>
</evidence>
<keyword evidence="12" id="KW-0460">Magnesium</keyword>
<comment type="similarity">
    <text evidence="4 21">Belongs to the folylpolyglutamate synthase family.</text>
</comment>
<dbReference type="GO" id="GO:0046656">
    <property type="term" value="P:folic acid biosynthetic process"/>
    <property type="evidence" value="ECO:0007669"/>
    <property type="project" value="UniProtKB-KW"/>
</dbReference>
<dbReference type="EC" id="6.3.2.17" evidence="6"/>
<keyword evidence="11 21" id="KW-0067">ATP-binding</keyword>
<evidence type="ECO:0000256" key="16">
    <source>
        <dbReference type="ARBA" id="ARBA00032510"/>
    </source>
</evidence>
<dbReference type="GO" id="GO:0005524">
    <property type="term" value="F:ATP binding"/>
    <property type="evidence" value="ECO:0007669"/>
    <property type="project" value="UniProtKB-KW"/>
</dbReference>
<comment type="function">
    <text evidence="1">Functions in two distinct reactions of the de novo folate biosynthetic pathway. Catalyzes the addition of a glutamate residue to dihydropteroate (7,8-dihydropteroate or H2Pte) to form dihydrofolate (7,8-dihydrofolate monoglutamate or H2Pte-Glu). Also catalyzes successive additions of L-glutamate to tetrahydrofolate or 10-formyltetrahydrofolate or 5,10-methylenetetrahydrofolate, leading to folylpolyglutamate derivatives.</text>
</comment>
<comment type="catalytic activity">
    <reaction evidence="18">
        <text>10-formyltetrahydrofolyl-(gamma-L-Glu)(n) + L-glutamate + ATP = 10-formyltetrahydrofolyl-(gamma-L-Glu)(n+1) + ADP + phosphate + H(+)</text>
        <dbReference type="Rhea" id="RHEA:51904"/>
        <dbReference type="Rhea" id="RHEA-COMP:13088"/>
        <dbReference type="Rhea" id="RHEA-COMP:14300"/>
        <dbReference type="ChEBI" id="CHEBI:15378"/>
        <dbReference type="ChEBI" id="CHEBI:29985"/>
        <dbReference type="ChEBI" id="CHEBI:30616"/>
        <dbReference type="ChEBI" id="CHEBI:43474"/>
        <dbReference type="ChEBI" id="CHEBI:134413"/>
        <dbReference type="ChEBI" id="CHEBI:456216"/>
        <dbReference type="EC" id="6.3.2.17"/>
    </reaction>
</comment>
<evidence type="ECO:0000313" key="25">
    <source>
        <dbReference type="Proteomes" id="UP000001732"/>
    </source>
</evidence>
<dbReference type="AlphaFoldDB" id="B5Y836"/>
<evidence type="ECO:0000256" key="4">
    <source>
        <dbReference type="ARBA" id="ARBA00008276"/>
    </source>
</evidence>
<dbReference type="GO" id="GO:0046872">
    <property type="term" value="F:metal ion binding"/>
    <property type="evidence" value="ECO:0007669"/>
    <property type="project" value="UniProtKB-KW"/>
</dbReference>
<evidence type="ECO:0000256" key="1">
    <source>
        <dbReference type="ARBA" id="ARBA00002714"/>
    </source>
</evidence>
<evidence type="ECO:0000256" key="10">
    <source>
        <dbReference type="ARBA" id="ARBA00022741"/>
    </source>
</evidence>
<dbReference type="GO" id="GO:0004326">
    <property type="term" value="F:tetrahydrofolylpolyglutamate synthase activity"/>
    <property type="evidence" value="ECO:0007669"/>
    <property type="project" value="UniProtKB-EC"/>
</dbReference>
<keyword evidence="13" id="KW-0289">Folate biosynthesis</keyword>
<protein>
    <recommendedName>
        <fullName evidence="7">Dihydrofolate synthase/folylpolyglutamate synthase</fullName>
        <ecNumber evidence="5">6.3.2.12</ecNumber>
        <ecNumber evidence="6">6.3.2.17</ecNumber>
    </recommendedName>
    <alternativeName>
        <fullName evidence="16">Folylpoly-gamma-glutamate synthetase-dihydrofolate synthetase</fullName>
    </alternativeName>
    <alternativeName>
        <fullName evidence="14">Folylpolyglutamate synthetase</fullName>
    </alternativeName>
    <alternativeName>
        <fullName evidence="15">Tetrahydrofolylpolyglutamate synthase</fullName>
    </alternativeName>
</protein>
<evidence type="ECO:0000256" key="13">
    <source>
        <dbReference type="ARBA" id="ARBA00022909"/>
    </source>
</evidence>
<evidence type="ECO:0000256" key="8">
    <source>
        <dbReference type="ARBA" id="ARBA00022598"/>
    </source>
</evidence>
<dbReference type="Pfam" id="PF02875">
    <property type="entry name" value="Mur_ligase_C"/>
    <property type="match status" value="1"/>
</dbReference>
<evidence type="ECO:0000256" key="2">
    <source>
        <dbReference type="ARBA" id="ARBA00004799"/>
    </source>
</evidence>
<dbReference type="EC" id="6.3.2.12" evidence="5"/>
<dbReference type="KEGG" id="cpo:COPRO5265_0578"/>
<organism evidence="24 25">
    <name type="scientific">Coprothermobacter proteolyticus (strain ATCC 35245 / DSM 5265 / OCM 4 / BT)</name>
    <dbReference type="NCBI Taxonomy" id="309798"/>
    <lineage>
        <taxon>Bacteria</taxon>
        <taxon>Pseudomonadati</taxon>
        <taxon>Coprothermobacterota</taxon>
        <taxon>Coprothermobacteria</taxon>
        <taxon>Coprothermobacterales</taxon>
        <taxon>Coprothermobacteraceae</taxon>
        <taxon>Coprothermobacter</taxon>
    </lineage>
</organism>
<evidence type="ECO:0000256" key="3">
    <source>
        <dbReference type="ARBA" id="ARBA00005150"/>
    </source>
</evidence>
<feature type="domain" description="Mur ligase C-terminal" evidence="22">
    <location>
        <begin position="288"/>
        <end position="383"/>
    </location>
</feature>
<dbReference type="Gene3D" id="3.40.1190.10">
    <property type="entry name" value="Mur-like, catalytic domain"/>
    <property type="match status" value="1"/>
</dbReference>
<sequence>MLDAYERISEELNQAPWFGRTPDLTRMDALLDELGLPQANTKNIIVTGTDGKGSVCSYLHSILGRRYKVGRFISPHLEEWTERITVGKDDISKEDFARLYVKVMEGAKKACRVSGEMPTVFERLLAMALLYFEEQGTEWNVIEVGIEGHYDSTNLLPAKAVVVTSVGMDHMRLLGNTIEEIADAISAAFRPHAVAVIGKTDPAAMNILEVNARRKKATVYRYGRDFWYDGKFLSYSGSLDFQLALRGVHQWYNASAAIQTVLALSSTELNNIDASDIQEGLREAFWPGRMETVRENPLIILDGAHNPHAAQSLRTSLDLLYPGKKWNIFFAAMKDKDWRSVLTQFLDLANHVYVVRMPYERAESPETIVEFLKEKGTSSSVCEEQDVIKCDEDALVFGSLYLVGDVRRLTRNAVHSF</sequence>
<evidence type="ECO:0000259" key="23">
    <source>
        <dbReference type="Pfam" id="PF08245"/>
    </source>
</evidence>
<comment type="catalytic activity">
    <reaction evidence="17">
        <text>(6S)-5,6,7,8-tetrahydrofolyl-(gamma-L-Glu)(n) + L-glutamate + ATP = (6S)-5,6,7,8-tetrahydrofolyl-(gamma-L-Glu)(n+1) + ADP + phosphate + H(+)</text>
        <dbReference type="Rhea" id="RHEA:10580"/>
        <dbReference type="Rhea" id="RHEA-COMP:14738"/>
        <dbReference type="Rhea" id="RHEA-COMP:14740"/>
        <dbReference type="ChEBI" id="CHEBI:15378"/>
        <dbReference type="ChEBI" id="CHEBI:29985"/>
        <dbReference type="ChEBI" id="CHEBI:30616"/>
        <dbReference type="ChEBI" id="CHEBI:43474"/>
        <dbReference type="ChEBI" id="CHEBI:141005"/>
        <dbReference type="ChEBI" id="CHEBI:456216"/>
        <dbReference type="EC" id="6.3.2.17"/>
    </reaction>
</comment>
<evidence type="ECO:0000256" key="17">
    <source>
        <dbReference type="ARBA" id="ARBA00047493"/>
    </source>
</evidence>
<dbReference type="InterPro" id="IPR001645">
    <property type="entry name" value="Folylpolyglutamate_synth"/>
</dbReference>
<comment type="pathway">
    <text evidence="3">Cofactor biosynthesis; tetrahydrofolylpolyglutamate biosynthesis.</text>
</comment>
<evidence type="ECO:0000256" key="12">
    <source>
        <dbReference type="ARBA" id="ARBA00022842"/>
    </source>
</evidence>
<evidence type="ECO:0000256" key="21">
    <source>
        <dbReference type="PIRNR" id="PIRNR001563"/>
    </source>
</evidence>
<reference evidence="24 25" key="2">
    <citation type="journal article" date="2014" name="Genome Announc.">
        <title>Complete Genome Sequence of Coprothermobacter proteolyticus DSM 5265.</title>
        <authorList>
            <person name="Alexiev A."/>
            <person name="Coil D.A."/>
            <person name="Badger J.H."/>
            <person name="Enticknap J."/>
            <person name="Ward N."/>
            <person name="Robb F.T."/>
            <person name="Eisen J.A."/>
        </authorList>
    </citation>
    <scope>NUCLEOTIDE SEQUENCE [LARGE SCALE GENOMIC DNA]</scope>
    <source>
        <strain evidence="25">ATCC 35245 / DSM 5265 / OCM 4 / BT</strain>
    </source>
</reference>
<evidence type="ECO:0000256" key="7">
    <source>
        <dbReference type="ARBA" id="ARBA00019357"/>
    </source>
</evidence>
<evidence type="ECO:0000256" key="14">
    <source>
        <dbReference type="ARBA" id="ARBA00030048"/>
    </source>
</evidence>
<keyword evidence="9" id="KW-0479">Metal-binding</keyword>
<comment type="catalytic activity">
    <reaction evidence="19">
        <text>(6R)-5,10-methylenetetrahydrofolyl-(gamma-L-Glu)(n) + L-glutamate + ATP = (6R)-5,10-methylenetetrahydrofolyl-(gamma-L-Glu)(n+1) + ADP + phosphate + H(+)</text>
        <dbReference type="Rhea" id="RHEA:51912"/>
        <dbReference type="Rhea" id="RHEA-COMP:13257"/>
        <dbReference type="Rhea" id="RHEA-COMP:13258"/>
        <dbReference type="ChEBI" id="CHEBI:15378"/>
        <dbReference type="ChEBI" id="CHEBI:29985"/>
        <dbReference type="ChEBI" id="CHEBI:30616"/>
        <dbReference type="ChEBI" id="CHEBI:43474"/>
        <dbReference type="ChEBI" id="CHEBI:136572"/>
        <dbReference type="ChEBI" id="CHEBI:456216"/>
        <dbReference type="EC" id="6.3.2.17"/>
    </reaction>
</comment>
<keyword evidence="8 21" id="KW-0436">Ligase</keyword>